<dbReference type="PANTHER" id="PTHR37984">
    <property type="entry name" value="PROTEIN CBG26694"/>
    <property type="match status" value="1"/>
</dbReference>
<name>A0A371I9F6_MUCPR</name>
<dbReference type="OrthoDB" id="2020560at2759"/>
<dbReference type="AlphaFoldDB" id="A0A371I9F6"/>
<dbReference type="InterPro" id="IPR043502">
    <property type="entry name" value="DNA/RNA_pol_sf"/>
</dbReference>
<feature type="non-terminal residue" evidence="2">
    <location>
        <position position="1"/>
    </location>
</feature>
<sequence length="117" mass="13849">MEPKLACKPDMYGAGIGMDSVENKRNYGARVDMQTRHVRSRSRHGLGRTRKPRRVRSWIEENKFGHARFYRRFMKNFSKIVLPLSKLLQKDMDFKFDQLCVEAFQEVKNRLTSTPIL</sequence>
<evidence type="ECO:0000313" key="3">
    <source>
        <dbReference type="Proteomes" id="UP000257109"/>
    </source>
</evidence>
<feature type="region of interest" description="Disordered" evidence="1">
    <location>
        <begin position="28"/>
        <end position="50"/>
    </location>
</feature>
<feature type="compositionally biased region" description="Basic residues" evidence="1">
    <location>
        <begin position="36"/>
        <end position="50"/>
    </location>
</feature>
<dbReference type="SUPFAM" id="SSF56672">
    <property type="entry name" value="DNA/RNA polymerases"/>
    <property type="match status" value="1"/>
</dbReference>
<dbReference type="InterPro" id="IPR043128">
    <property type="entry name" value="Rev_trsase/Diguanyl_cyclase"/>
</dbReference>
<proteinExistence type="predicted"/>
<keyword evidence="3" id="KW-1185">Reference proteome</keyword>
<dbReference type="InterPro" id="IPR050951">
    <property type="entry name" value="Retrovirus_Pol_polyprotein"/>
</dbReference>
<reference evidence="2" key="1">
    <citation type="submission" date="2018-05" db="EMBL/GenBank/DDBJ databases">
        <title>Draft genome of Mucuna pruriens seed.</title>
        <authorList>
            <person name="Nnadi N.E."/>
            <person name="Vos R."/>
            <person name="Hasami M.H."/>
            <person name="Devisetty U.K."/>
            <person name="Aguiy J.C."/>
        </authorList>
    </citation>
    <scope>NUCLEOTIDE SEQUENCE [LARGE SCALE GENOMIC DNA]</scope>
    <source>
        <strain evidence="2">JCA_2017</strain>
    </source>
</reference>
<gene>
    <name evidence="2" type="ORF">CR513_03678</name>
</gene>
<organism evidence="2 3">
    <name type="scientific">Mucuna pruriens</name>
    <name type="common">Velvet bean</name>
    <name type="synonym">Dolichos pruriens</name>
    <dbReference type="NCBI Taxonomy" id="157652"/>
    <lineage>
        <taxon>Eukaryota</taxon>
        <taxon>Viridiplantae</taxon>
        <taxon>Streptophyta</taxon>
        <taxon>Embryophyta</taxon>
        <taxon>Tracheophyta</taxon>
        <taxon>Spermatophyta</taxon>
        <taxon>Magnoliopsida</taxon>
        <taxon>eudicotyledons</taxon>
        <taxon>Gunneridae</taxon>
        <taxon>Pentapetalae</taxon>
        <taxon>rosids</taxon>
        <taxon>fabids</taxon>
        <taxon>Fabales</taxon>
        <taxon>Fabaceae</taxon>
        <taxon>Papilionoideae</taxon>
        <taxon>50 kb inversion clade</taxon>
        <taxon>NPAAA clade</taxon>
        <taxon>indigoferoid/millettioid clade</taxon>
        <taxon>Phaseoleae</taxon>
        <taxon>Mucuna</taxon>
    </lineage>
</organism>
<accession>A0A371I9F6</accession>
<comment type="caution">
    <text evidence="2">The sequence shown here is derived from an EMBL/GenBank/DDBJ whole genome shotgun (WGS) entry which is preliminary data.</text>
</comment>
<evidence type="ECO:0000313" key="2">
    <source>
        <dbReference type="EMBL" id="RDY11625.1"/>
    </source>
</evidence>
<evidence type="ECO:0000256" key="1">
    <source>
        <dbReference type="SAM" id="MobiDB-lite"/>
    </source>
</evidence>
<protein>
    <submittedName>
        <fullName evidence="2">Mitochondrial protein</fullName>
    </submittedName>
</protein>
<dbReference type="Gene3D" id="3.30.70.270">
    <property type="match status" value="1"/>
</dbReference>
<dbReference type="EMBL" id="QJKJ01000607">
    <property type="protein sequence ID" value="RDY11625.1"/>
    <property type="molecule type" value="Genomic_DNA"/>
</dbReference>
<dbReference type="Proteomes" id="UP000257109">
    <property type="component" value="Unassembled WGS sequence"/>
</dbReference>
<dbReference type="PANTHER" id="PTHR37984:SF5">
    <property type="entry name" value="PROTEIN NYNRIN-LIKE"/>
    <property type="match status" value="1"/>
</dbReference>